<keyword evidence="3" id="KW-0808">Transferase</keyword>
<dbReference type="GO" id="GO:0008168">
    <property type="term" value="F:methyltransferase activity"/>
    <property type="evidence" value="ECO:0007669"/>
    <property type="project" value="UniProtKB-KW"/>
</dbReference>
<dbReference type="AlphaFoldDB" id="A0A5R9BGI2"/>
<evidence type="ECO:0000256" key="1">
    <source>
        <dbReference type="ARBA" id="ARBA00022763"/>
    </source>
</evidence>
<dbReference type="PANTHER" id="PTHR42942:SF1">
    <property type="entry name" value="ALKYLTRANSFERASE-LIKE PROTEIN 1"/>
    <property type="match status" value="1"/>
</dbReference>
<dbReference type="SUPFAM" id="SSF46767">
    <property type="entry name" value="Methylated DNA-protein cysteine methyltransferase, C-terminal domain"/>
    <property type="match status" value="1"/>
</dbReference>
<organism evidence="3 4">
    <name type="scientific">Nesterenkonia salmonea</name>
    <dbReference type="NCBI Taxonomy" id="1804987"/>
    <lineage>
        <taxon>Bacteria</taxon>
        <taxon>Bacillati</taxon>
        <taxon>Actinomycetota</taxon>
        <taxon>Actinomycetes</taxon>
        <taxon>Micrococcales</taxon>
        <taxon>Micrococcaceae</taxon>
        <taxon>Nesterenkonia</taxon>
    </lineage>
</organism>
<dbReference type="InterPro" id="IPR036388">
    <property type="entry name" value="WH-like_DNA-bd_sf"/>
</dbReference>
<dbReference type="InterPro" id="IPR052520">
    <property type="entry name" value="ATL_DNA_repair"/>
</dbReference>
<proteinExistence type="predicted"/>
<protein>
    <submittedName>
        <fullName evidence="3">DNA methyltransferase</fullName>
    </submittedName>
</protein>
<name>A0A5R9BGI2_9MICC</name>
<dbReference type="GO" id="GO:0006281">
    <property type="term" value="P:DNA repair"/>
    <property type="evidence" value="ECO:0007669"/>
    <property type="project" value="InterPro"/>
</dbReference>
<feature type="domain" description="Methylated-DNA-[protein]-cysteine S-methyltransferase DNA binding" evidence="2">
    <location>
        <begin position="6"/>
        <end position="79"/>
    </location>
</feature>
<dbReference type="PANTHER" id="PTHR42942">
    <property type="entry name" value="6-O-METHYLGUANINE DNA METHYLTRANSFERASE"/>
    <property type="match status" value="1"/>
</dbReference>
<dbReference type="GO" id="GO:0032259">
    <property type="term" value="P:methylation"/>
    <property type="evidence" value="ECO:0007669"/>
    <property type="project" value="UniProtKB-KW"/>
</dbReference>
<keyword evidence="3" id="KW-0489">Methyltransferase</keyword>
<dbReference type="Proteomes" id="UP000310458">
    <property type="component" value="Unassembled WGS sequence"/>
</dbReference>
<keyword evidence="1" id="KW-0227">DNA damage</keyword>
<dbReference type="Pfam" id="PF01035">
    <property type="entry name" value="DNA_binding_1"/>
    <property type="match status" value="1"/>
</dbReference>
<sequence length="98" mass="11157">MDEQTHEMVRDIIASVPPGKVATYGDIAAIAGLATPRLVGRVLREDGFDLPWHRIIRANGIPATHLLTEQLERLRTEGVLAENYRIDLKRYRWDPPQD</sequence>
<accession>A0A5R9BGI2</accession>
<reference evidence="3 4" key="1">
    <citation type="submission" date="2019-05" db="EMBL/GenBank/DDBJ databases">
        <title>Nesterenkonia sp. GY074 isolated from the Southern Atlantic Ocean.</title>
        <authorList>
            <person name="Zhang G."/>
        </authorList>
    </citation>
    <scope>NUCLEOTIDE SEQUENCE [LARGE SCALE GENOMIC DNA]</scope>
    <source>
        <strain evidence="3 4">GY074</strain>
    </source>
</reference>
<evidence type="ECO:0000313" key="4">
    <source>
        <dbReference type="Proteomes" id="UP000310458"/>
    </source>
</evidence>
<dbReference type="RefSeq" id="WP_138251954.1">
    <property type="nucleotide sequence ID" value="NZ_VAVZ01000004.1"/>
</dbReference>
<dbReference type="CDD" id="cd06445">
    <property type="entry name" value="ATase"/>
    <property type="match status" value="1"/>
</dbReference>
<comment type="caution">
    <text evidence="3">The sequence shown here is derived from an EMBL/GenBank/DDBJ whole genome shotgun (WGS) entry which is preliminary data.</text>
</comment>
<dbReference type="InterPro" id="IPR036217">
    <property type="entry name" value="MethylDNA_cys_MeTrfase_DNAb"/>
</dbReference>
<evidence type="ECO:0000313" key="3">
    <source>
        <dbReference type="EMBL" id="TLP99767.1"/>
    </source>
</evidence>
<gene>
    <name evidence="3" type="ORF">FEF26_02465</name>
</gene>
<dbReference type="OrthoDB" id="9132167at2"/>
<evidence type="ECO:0000259" key="2">
    <source>
        <dbReference type="Pfam" id="PF01035"/>
    </source>
</evidence>
<keyword evidence="4" id="KW-1185">Reference proteome</keyword>
<dbReference type="InterPro" id="IPR014048">
    <property type="entry name" value="MethylDNA_cys_MeTrfase_DNA-bd"/>
</dbReference>
<dbReference type="Gene3D" id="1.10.10.10">
    <property type="entry name" value="Winged helix-like DNA-binding domain superfamily/Winged helix DNA-binding domain"/>
    <property type="match status" value="1"/>
</dbReference>
<dbReference type="EMBL" id="VAVZ01000004">
    <property type="protein sequence ID" value="TLP99767.1"/>
    <property type="molecule type" value="Genomic_DNA"/>
</dbReference>